<dbReference type="AlphaFoldDB" id="A0A1D1WBP5"/>
<reference evidence="1 2" key="1">
    <citation type="journal article" date="2016" name="Nat. Commun.">
        <title>Extremotolerant tardigrade genome and improved radiotolerance of human cultured cells by tardigrade-unique protein.</title>
        <authorList>
            <person name="Hashimoto T."/>
            <person name="Horikawa D.D."/>
            <person name="Saito Y."/>
            <person name="Kuwahara H."/>
            <person name="Kozuka-Hata H."/>
            <person name="Shin-I T."/>
            <person name="Minakuchi Y."/>
            <person name="Ohishi K."/>
            <person name="Motoyama A."/>
            <person name="Aizu T."/>
            <person name="Enomoto A."/>
            <person name="Kondo K."/>
            <person name="Tanaka S."/>
            <person name="Hara Y."/>
            <person name="Koshikawa S."/>
            <person name="Sagara H."/>
            <person name="Miura T."/>
            <person name="Yokobori S."/>
            <person name="Miyagawa K."/>
            <person name="Suzuki Y."/>
            <person name="Kubo T."/>
            <person name="Oyama M."/>
            <person name="Kohara Y."/>
            <person name="Fujiyama A."/>
            <person name="Arakawa K."/>
            <person name="Katayama T."/>
            <person name="Toyoda A."/>
            <person name="Kunieda T."/>
        </authorList>
    </citation>
    <scope>NUCLEOTIDE SEQUENCE [LARGE SCALE GENOMIC DNA]</scope>
    <source>
        <strain evidence="1 2">YOKOZUNA-1</strain>
    </source>
</reference>
<keyword evidence="2" id="KW-1185">Reference proteome</keyword>
<evidence type="ECO:0000313" key="1">
    <source>
        <dbReference type="EMBL" id="GAV09694.1"/>
    </source>
</evidence>
<protein>
    <submittedName>
        <fullName evidence="1">Uncharacterized protein</fullName>
    </submittedName>
</protein>
<evidence type="ECO:0000313" key="2">
    <source>
        <dbReference type="Proteomes" id="UP000186922"/>
    </source>
</evidence>
<dbReference type="EMBL" id="BDGG01000025">
    <property type="protein sequence ID" value="GAV09694.1"/>
    <property type="molecule type" value="Genomic_DNA"/>
</dbReference>
<proteinExistence type="predicted"/>
<comment type="caution">
    <text evidence="1">The sequence shown here is derived from an EMBL/GenBank/DDBJ whole genome shotgun (WGS) entry which is preliminary data.</text>
</comment>
<dbReference type="Proteomes" id="UP000186922">
    <property type="component" value="Unassembled WGS sequence"/>
</dbReference>
<name>A0A1D1WBP5_RAMVA</name>
<accession>A0A1D1WBP5</accession>
<dbReference type="OrthoDB" id="10051975at2759"/>
<sequence>MHDLFAPVKPATEILSASKNPTIHLVIPVYHNLIQHFEHIHPSDHDDIRAKSTL</sequence>
<gene>
    <name evidence="1" type="primary">RvY_19191-1</name>
    <name evidence="1" type="synonym">RvY_19191.1</name>
    <name evidence="1" type="ORF">RvY_19191</name>
</gene>
<organism evidence="1 2">
    <name type="scientific">Ramazzottius varieornatus</name>
    <name type="common">Water bear</name>
    <name type="synonym">Tardigrade</name>
    <dbReference type="NCBI Taxonomy" id="947166"/>
    <lineage>
        <taxon>Eukaryota</taxon>
        <taxon>Metazoa</taxon>
        <taxon>Ecdysozoa</taxon>
        <taxon>Tardigrada</taxon>
        <taxon>Eutardigrada</taxon>
        <taxon>Parachela</taxon>
        <taxon>Hypsibioidea</taxon>
        <taxon>Ramazzottiidae</taxon>
        <taxon>Ramazzottius</taxon>
    </lineage>
</organism>